<sequence length="101" mass="11115">MPNVTAISGEDLVVRCRYGGYPIKSIRWFANGIVLPLHPRQKVSQGGTLSIQSVQQEADEGSTAAWSAEWTDTRLLVQPLCPLLVRDMECFFVSGLVVCCC</sequence>
<dbReference type="InterPro" id="IPR007110">
    <property type="entry name" value="Ig-like_dom"/>
</dbReference>
<dbReference type="EMBL" id="BPLR01018045">
    <property type="protein sequence ID" value="GIY96407.1"/>
    <property type="molecule type" value="Genomic_DNA"/>
</dbReference>
<name>A0AAV4XP77_CAEEX</name>
<evidence type="ECO:0000313" key="2">
    <source>
        <dbReference type="EMBL" id="GIY96407.1"/>
    </source>
</evidence>
<feature type="domain" description="Ig-like" evidence="1">
    <location>
        <begin position="1"/>
        <end position="62"/>
    </location>
</feature>
<dbReference type="InterPro" id="IPR013783">
    <property type="entry name" value="Ig-like_fold"/>
</dbReference>
<comment type="caution">
    <text evidence="2">The sequence shown here is derived from an EMBL/GenBank/DDBJ whole genome shotgun (WGS) entry which is preliminary data.</text>
</comment>
<dbReference type="InterPro" id="IPR036179">
    <property type="entry name" value="Ig-like_dom_sf"/>
</dbReference>
<dbReference type="SUPFAM" id="SSF48726">
    <property type="entry name" value="Immunoglobulin"/>
    <property type="match status" value="1"/>
</dbReference>
<protein>
    <submittedName>
        <fullName evidence="2">Down syndrome cell adhesion molecule-like protein Dscam2</fullName>
    </submittedName>
</protein>
<accession>A0AAV4XP77</accession>
<organism evidence="2 3">
    <name type="scientific">Caerostris extrusa</name>
    <name type="common">Bark spider</name>
    <name type="synonym">Caerostris bankana</name>
    <dbReference type="NCBI Taxonomy" id="172846"/>
    <lineage>
        <taxon>Eukaryota</taxon>
        <taxon>Metazoa</taxon>
        <taxon>Ecdysozoa</taxon>
        <taxon>Arthropoda</taxon>
        <taxon>Chelicerata</taxon>
        <taxon>Arachnida</taxon>
        <taxon>Araneae</taxon>
        <taxon>Araneomorphae</taxon>
        <taxon>Entelegynae</taxon>
        <taxon>Araneoidea</taxon>
        <taxon>Araneidae</taxon>
        <taxon>Caerostris</taxon>
    </lineage>
</organism>
<dbReference type="Pfam" id="PF13927">
    <property type="entry name" value="Ig_3"/>
    <property type="match status" value="1"/>
</dbReference>
<reference evidence="2 3" key="1">
    <citation type="submission" date="2021-06" db="EMBL/GenBank/DDBJ databases">
        <title>Caerostris extrusa draft genome.</title>
        <authorList>
            <person name="Kono N."/>
            <person name="Arakawa K."/>
        </authorList>
    </citation>
    <scope>NUCLEOTIDE SEQUENCE [LARGE SCALE GENOMIC DNA]</scope>
</reference>
<dbReference type="Gene3D" id="2.60.40.10">
    <property type="entry name" value="Immunoglobulins"/>
    <property type="match status" value="1"/>
</dbReference>
<proteinExistence type="predicted"/>
<dbReference type="AlphaFoldDB" id="A0AAV4XP77"/>
<keyword evidence="3" id="KW-1185">Reference proteome</keyword>
<dbReference type="PROSITE" id="PS50835">
    <property type="entry name" value="IG_LIKE"/>
    <property type="match status" value="1"/>
</dbReference>
<dbReference type="Proteomes" id="UP001054945">
    <property type="component" value="Unassembled WGS sequence"/>
</dbReference>
<evidence type="ECO:0000313" key="3">
    <source>
        <dbReference type="Proteomes" id="UP001054945"/>
    </source>
</evidence>
<gene>
    <name evidence="2" type="primary">Dscam2_22</name>
    <name evidence="2" type="ORF">CEXT_304621</name>
</gene>
<evidence type="ECO:0000259" key="1">
    <source>
        <dbReference type="PROSITE" id="PS50835"/>
    </source>
</evidence>